<evidence type="ECO:0000313" key="2">
    <source>
        <dbReference type="EMBL" id="SOQ53533.1"/>
    </source>
</evidence>
<dbReference type="EMBL" id="ODYU01009252">
    <property type="protein sequence ID" value="SOQ53533.1"/>
    <property type="molecule type" value="Genomic_DNA"/>
</dbReference>
<evidence type="ECO:0000256" key="1">
    <source>
        <dbReference type="SAM" id="MobiDB-lite"/>
    </source>
</evidence>
<sequence length="150" mass="16997">MYTHFPPFVLQVICNRDSVLKPRIFQNTRDPLSGSRTCDHSINEAVNFNQQTNRSKLLNSKKALSKEQTAQQTIKFNNTKCTNKMNLSNCNIRELWTPDSEPGGGDPPARRKRNVSRRQRADCKLAPRGRRTVSKLAASGSHKPCRSRAC</sequence>
<proteinExistence type="predicted"/>
<protein>
    <submittedName>
        <fullName evidence="2">SFRICE_007176</fullName>
    </submittedName>
</protein>
<name>A0A2H1WKC7_SPOFR</name>
<organism evidence="2">
    <name type="scientific">Spodoptera frugiperda</name>
    <name type="common">Fall armyworm</name>
    <dbReference type="NCBI Taxonomy" id="7108"/>
    <lineage>
        <taxon>Eukaryota</taxon>
        <taxon>Metazoa</taxon>
        <taxon>Ecdysozoa</taxon>
        <taxon>Arthropoda</taxon>
        <taxon>Hexapoda</taxon>
        <taxon>Insecta</taxon>
        <taxon>Pterygota</taxon>
        <taxon>Neoptera</taxon>
        <taxon>Endopterygota</taxon>
        <taxon>Lepidoptera</taxon>
        <taxon>Glossata</taxon>
        <taxon>Ditrysia</taxon>
        <taxon>Noctuoidea</taxon>
        <taxon>Noctuidae</taxon>
        <taxon>Amphipyrinae</taxon>
        <taxon>Spodoptera</taxon>
    </lineage>
</organism>
<gene>
    <name evidence="2" type="ORF">SFRICE_007176</name>
</gene>
<reference evidence="2" key="1">
    <citation type="submission" date="2016-07" db="EMBL/GenBank/DDBJ databases">
        <authorList>
            <person name="Bretaudeau A."/>
        </authorList>
    </citation>
    <scope>NUCLEOTIDE SEQUENCE</scope>
    <source>
        <strain evidence="2">Rice</strain>
        <tissue evidence="2">Whole body</tissue>
    </source>
</reference>
<feature type="region of interest" description="Disordered" evidence="1">
    <location>
        <begin position="95"/>
        <end position="150"/>
    </location>
</feature>
<dbReference type="AlphaFoldDB" id="A0A2H1WKC7"/>
<accession>A0A2H1WKC7</accession>